<dbReference type="InterPro" id="IPR010261">
    <property type="entry name" value="Tir_chaperone"/>
</dbReference>
<dbReference type="EMBL" id="CP158252">
    <property type="protein sequence ID" value="XDJ42546.1"/>
    <property type="molecule type" value="Genomic_DNA"/>
</dbReference>
<organism evidence="1">
    <name type="scientific">Castellaniella ginsengisoli</name>
    <dbReference type="NCBI Taxonomy" id="546114"/>
    <lineage>
        <taxon>Bacteria</taxon>
        <taxon>Pseudomonadati</taxon>
        <taxon>Pseudomonadota</taxon>
        <taxon>Betaproteobacteria</taxon>
        <taxon>Burkholderiales</taxon>
        <taxon>Alcaligenaceae</taxon>
        <taxon>Castellaniella</taxon>
    </lineage>
</organism>
<accession>A0AB39CKN9</accession>
<proteinExistence type="predicted"/>
<dbReference type="RefSeq" id="WP_368643716.1">
    <property type="nucleotide sequence ID" value="NZ_CP158252.1"/>
</dbReference>
<dbReference type="Gene3D" id="3.30.1460.10">
    <property type="match status" value="1"/>
</dbReference>
<dbReference type="NCBIfam" id="NF011857">
    <property type="entry name" value="PRK15329.1"/>
    <property type="match status" value="1"/>
</dbReference>
<protein>
    <submittedName>
        <fullName evidence="1">Chaperone SicP</fullName>
    </submittedName>
</protein>
<dbReference type="AlphaFoldDB" id="A0AB39CKN9"/>
<dbReference type="SUPFAM" id="SSF69635">
    <property type="entry name" value="Type III secretory system chaperone-like"/>
    <property type="match status" value="1"/>
</dbReference>
<dbReference type="Pfam" id="PF05932">
    <property type="entry name" value="CesT"/>
    <property type="match status" value="1"/>
</dbReference>
<reference evidence="1" key="1">
    <citation type="submission" date="2024-05" db="EMBL/GenBank/DDBJ databases">
        <authorList>
            <person name="Luo Y.-C."/>
            <person name="Nicholds J."/>
            <person name="Mortimer T."/>
            <person name="Maboni G."/>
        </authorList>
    </citation>
    <scope>NUCLEOTIDE SEQUENCE</scope>
    <source>
        <strain evidence="1">153920</strain>
    </source>
</reference>
<dbReference type="GO" id="GO:0030254">
    <property type="term" value="P:protein secretion by the type III secretion system"/>
    <property type="evidence" value="ECO:0007669"/>
    <property type="project" value="InterPro"/>
</dbReference>
<sequence>MEEQHDILSKLGDRLGLNLSFGENGKCCLLLDQTLIISIESQSSGWLFYGLLQSSAGWQEKDFWRDLLALNLSLAEQQAGAIAYEPASDALLYTHRLPAVQLDVDDAHEFLGEFANQLEKIRTHLHSQ</sequence>
<name>A0AB39CKN9_9BURK</name>
<evidence type="ECO:0000313" key="1">
    <source>
        <dbReference type="EMBL" id="XDJ42546.1"/>
    </source>
</evidence>
<gene>
    <name evidence="1" type="primary">sicP</name>
    <name evidence="1" type="ORF">ABRY99_02930</name>
</gene>